<dbReference type="GO" id="GO:0005634">
    <property type="term" value="C:nucleus"/>
    <property type="evidence" value="ECO:0000318"/>
    <property type="project" value="GO_Central"/>
</dbReference>
<dbReference type="InterPro" id="IPR012677">
    <property type="entry name" value="Nucleotide-bd_a/b_plait_sf"/>
</dbReference>
<keyword evidence="3 4" id="KW-0694">RNA-binding</keyword>
<gene>
    <name evidence="7" type="primary">PABPN1L</name>
</gene>
<dbReference type="PROSITE" id="PS50102">
    <property type="entry name" value="RRM"/>
    <property type="match status" value="1"/>
</dbReference>
<dbReference type="GO" id="GO:0062026">
    <property type="term" value="P:negative regulation of SCF-dependent proteasomal ubiquitin-dependent catabolic process"/>
    <property type="evidence" value="ECO:0007669"/>
    <property type="project" value="Ensembl"/>
</dbReference>
<evidence type="ECO:0000256" key="5">
    <source>
        <dbReference type="SAM" id="SignalP"/>
    </source>
</evidence>
<dbReference type="InParanoid" id="H9GJS6"/>
<evidence type="ECO:0000256" key="2">
    <source>
        <dbReference type="ARBA" id="ARBA00022490"/>
    </source>
</evidence>
<feature type="signal peptide" evidence="5">
    <location>
        <begin position="1"/>
        <end position="21"/>
    </location>
</feature>
<dbReference type="PANTHER" id="PTHR23236:SF27">
    <property type="entry name" value="EMBRYONIC POLYADENYLATE-BINDING PROTEIN 2"/>
    <property type="match status" value="1"/>
</dbReference>
<dbReference type="GO" id="GO:0160021">
    <property type="term" value="P:maternal-to-zygotic transition of gene expression"/>
    <property type="evidence" value="ECO:0007669"/>
    <property type="project" value="Ensembl"/>
</dbReference>
<comment type="subcellular location">
    <subcellularLocation>
        <location evidence="1">Cytoplasm</location>
    </subcellularLocation>
</comment>
<dbReference type="Bgee" id="ENSACAG00000013250">
    <property type="expression patterns" value="Expressed in ovary and 5 other cell types or tissues"/>
</dbReference>
<dbReference type="GO" id="GO:0008143">
    <property type="term" value="F:poly(A) binding"/>
    <property type="evidence" value="ECO:0000318"/>
    <property type="project" value="GO_Central"/>
</dbReference>
<feature type="domain" description="RRM" evidence="6">
    <location>
        <begin position="126"/>
        <end position="203"/>
    </location>
</feature>
<reference evidence="7" key="1">
    <citation type="submission" date="2009-12" db="EMBL/GenBank/DDBJ databases">
        <title>The Genome Sequence of Anolis carolinensis (Green Anole Lizard).</title>
        <authorList>
            <consortium name="The Genome Sequencing Platform"/>
            <person name="Di Palma F."/>
            <person name="Alfoldi J."/>
            <person name="Heiman D."/>
            <person name="Young S."/>
            <person name="Grabherr M."/>
            <person name="Johnson J."/>
            <person name="Lander E.S."/>
            <person name="Lindblad-Toh K."/>
        </authorList>
    </citation>
    <scope>NUCLEOTIDE SEQUENCE [LARGE SCALE GENOMIC DNA]</scope>
    <source>
        <strain evidence="7">JBL SC #1</strain>
    </source>
</reference>
<dbReference type="GO" id="GO:0000288">
    <property type="term" value="P:nuclear-transcribed mRNA catabolic process, deadenylation-dependent decay"/>
    <property type="evidence" value="ECO:0000318"/>
    <property type="project" value="GO_Central"/>
</dbReference>
<protein>
    <submittedName>
        <fullName evidence="7">PABPN1 like, cytoplasmic</fullName>
    </submittedName>
</protein>
<proteinExistence type="predicted"/>
<dbReference type="SMART" id="SM00360">
    <property type="entry name" value="RRM"/>
    <property type="match status" value="1"/>
</dbReference>
<evidence type="ECO:0000259" key="6">
    <source>
        <dbReference type="PROSITE" id="PS50102"/>
    </source>
</evidence>
<dbReference type="GeneTree" id="ENSGT00940000161325"/>
<reference evidence="7" key="2">
    <citation type="submission" date="2025-08" db="UniProtKB">
        <authorList>
            <consortium name="Ensembl"/>
        </authorList>
    </citation>
    <scope>IDENTIFICATION</scope>
</reference>
<dbReference type="Pfam" id="PF00076">
    <property type="entry name" value="RRM_1"/>
    <property type="match status" value="1"/>
</dbReference>
<reference evidence="7" key="3">
    <citation type="submission" date="2025-09" db="UniProtKB">
        <authorList>
            <consortium name="Ensembl"/>
        </authorList>
    </citation>
    <scope>IDENTIFICATION</scope>
</reference>
<dbReference type="STRING" id="28377.ENSACAP00000013024"/>
<dbReference type="InterPro" id="IPR000504">
    <property type="entry name" value="RRM_dom"/>
</dbReference>
<dbReference type="GO" id="GO:0005737">
    <property type="term" value="C:cytoplasm"/>
    <property type="evidence" value="ECO:0007669"/>
    <property type="project" value="UniProtKB-SubCell"/>
</dbReference>
<organism evidence="7 8">
    <name type="scientific">Anolis carolinensis</name>
    <name type="common">Green anole</name>
    <name type="synonym">American chameleon</name>
    <dbReference type="NCBI Taxonomy" id="28377"/>
    <lineage>
        <taxon>Eukaryota</taxon>
        <taxon>Metazoa</taxon>
        <taxon>Chordata</taxon>
        <taxon>Craniata</taxon>
        <taxon>Vertebrata</taxon>
        <taxon>Euteleostomi</taxon>
        <taxon>Lepidosauria</taxon>
        <taxon>Squamata</taxon>
        <taxon>Bifurcata</taxon>
        <taxon>Unidentata</taxon>
        <taxon>Episquamata</taxon>
        <taxon>Toxicofera</taxon>
        <taxon>Iguania</taxon>
        <taxon>Dactyloidae</taxon>
        <taxon>Anolis</taxon>
    </lineage>
</organism>
<keyword evidence="8" id="KW-1185">Reference proteome</keyword>
<dbReference type="eggNOG" id="KOG4209">
    <property type="taxonomic scope" value="Eukaryota"/>
</dbReference>
<evidence type="ECO:0000256" key="1">
    <source>
        <dbReference type="ARBA" id="ARBA00004496"/>
    </source>
</evidence>
<evidence type="ECO:0000256" key="4">
    <source>
        <dbReference type="PROSITE-ProRule" id="PRU00176"/>
    </source>
</evidence>
<keyword evidence="2" id="KW-0963">Cytoplasm</keyword>
<dbReference type="InterPro" id="IPR035979">
    <property type="entry name" value="RBD_domain_sf"/>
</dbReference>
<evidence type="ECO:0000313" key="7">
    <source>
        <dbReference type="Ensembl" id="ENSACAP00000013024.3"/>
    </source>
</evidence>
<dbReference type="AlphaFoldDB" id="H9GJS6"/>
<dbReference type="HOGENOM" id="CLU_012062_23_3_1"/>
<sequence>MVMVGICTLSLVCVFPLPSLHFPEAGSWWRDPPPLTSVDSPWDVAEISAWQKHLEEQTTLSPLDVETKDLLQKEEDPELEAIKAKVREMEQEEWLQELQAKSLLLSSDSGLAFHRMTEEKVEADQRSIYVGNVDYGGTAEQLESHFNNCGKINRVTILCDKFSGHPKGYAYIEFADKSSVKVAMELDESVFRDRVIKVGGVSPDRVAKRILLNPQRILLNPTKINGLVVRLSIRVPYPFAISPCTYKGWKEI</sequence>
<dbReference type="Ensembl" id="ENSACAT00000013283.3">
    <property type="protein sequence ID" value="ENSACAP00000013024.3"/>
    <property type="gene ID" value="ENSACAG00000013250.3"/>
</dbReference>
<dbReference type="GO" id="GO:0031397">
    <property type="term" value="P:negative regulation of protein ubiquitination"/>
    <property type="evidence" value="ECO:0007669"/>
    <property type="project" value="Ensembl"/>
</dbReference>
<dbReference type="Proteomes" id="UP000001646">
    <property type="component" value="Unplaced"/>
</dbReference>
<name>H9GJS6_ANOCA</name>
<keyword evidence="5" id="KW-0732">Signal</keyword>
<dbReference type="PANTHER" id="PTHR23236">
    <property type="entry name" value="EUKARYOTIC TRANSLATION INITIATION FACTOR 4B/4H"/>
    <property type="match status" value="1"/>
</dbReference>
<evidence type="ECO:0000313" key="8">
    <source>
        <dbReference type="Proteomes" id="UP000001646"/>
    </source>
</evidence>
<feature type="chain" id="PRO_5032605347" evidence="5">
    <location>
        <begin position="22"/>
        <end position="252"/>
    </location>
</feature>
<evidence type="ECO:0000256" key="3">
    <source>
        <dbReference type="ARBA" id="ARBA00022884"/>
    </source>
</evidence>
<dbReference type="SUPFAM" id="SSF54928">
    <property type="entry name" value="RNA-binding domain, RBD"/>
    <property type="match status" value="1"/>
</dbReference>
<accession>H9GJS6</accession>
<dbReference type="Gene3D" id="3.30.70.330">
    <property type="match status" value="1"/>
</dbReference>